<dbReference type="InterPro" id="IPR019853">
    <property type="entry name" value="GldB-like"/>
</dbReference>
<dbReference type="RefSeq" id="WP_084122865.1">
    <property type="nucleotide sequence ID" value="NZ_LT838813.1"/>
</dbReference>
<dbReference type="GO" id="GO:0006508">
    <property type="term" value="P:proteolysis"/>
    <property type="evidence" value="ECO:0007669"/>
    <property type="project" value="UniProtKB-KW"/>
</dbReference>
<dbReference type="GO" id="GO:0008233">
    <property type="term" value="F:peptidase activity"/>
    <property type="evidence" value="ECO:0007669"/>
    <property type="project" value="UniProtKB-KW"/>
</dbReference>
<protein>
    <submittedName>
        <fullName evidence="2">Predicted Zn-dependent protease</fullName>
    </submittedName>
</protein>
<name>A0A1W2HAH8_9BACT</name>
<evidence type="ECO:0000313" key="2">
    <source>
        <dbReference type="EMBL" id="SMD45899.1"/>
    </source>
</evidence>
<dbReference type="STRING" id="758820.SAMN00777080_4572"/>
<evidence type="ECO:0000313" key="3">
    <source>
        <dbReference type="Proteomes" id="UP000192333"/>
    </source>
</evidence>
<keyword evidence="2" id="KW-0378">Hydrolase</keyword>
<dbReference type="Proteomes" id="UP000192333">
    <property type="component" value="Chromosome I"/>
</dbReference>
<gene>
    <name evidence="2" type="ORF">SAMN00777080_4572</name>
</gene>
<proteinExistence type="predicted"/>
<sequence>MKSLLLAYILLLLSSSFSKGQTPTIITSDIDNFWDAYDRLHNAKSKEDSIRIIEVLYLGRASEGFKKLIKSRDLTAEKYVNTISYYPEYWKSVRNNTLSIKNYEAAIADQMLLFDQSLKNFKTPKICFAIGVLSTGGTVKNNWLLIGTEMVASDSTTVRTGMNDWLRTVLPNEPHILAFTAHETIHTQQRKGPGLVWGYFNHRVLTLVINEGAADFVADKVTGTSINSKLYTYGYTHEKEIWDEFRKEMYKKDYSKWLYNGANSKDRPADLGYFIGYRICEAFYNQSEDKEKALQIILKTNNYRSFLRKSGYAERFENTQTSSD</sequence>
<dbReference type="Pfam" id="PF25594">
    <property type="entry name" value="GldB_lipo"/>
    <property type="match status" value="1"/>
</dbReference>
<accession>A0A1W2HAH8</accession>
<keyword evidence="1" id="KW-0732">Signal</keyword>
<reference evidence="3" key="1">
    <citation type="submission" date="2017-04" db="EMBL/GenBank/DDBJ databases">
        <authorList>
            <person name="Varghese N."/>
            <person name="Submissions S."/>
        </authorList>
    </citation>
    <scope>NUCLEOTIDE SEQUENCE [LARGE SCALE GENOMIC DNA]</scope>
    <source>
        <strain evidence="3">DSM 16537</strain>
    </source>
</reference>
<feature type="signal peptide" evidence="1">
    <location>
        <begin position="1"/>
        <end position="20"/>
    </location>
</feature>
<organism evidence="2 3">
    <name type="scientific">Aquiflexum balticum DSM 16537</name>
    <dbReference type="NCBI Taxonomy" id="758820"/>
    <lineage>
        <taxon>Bacteria</taxon>
        <taxon>Pseudomonadati</taxon>
        <taxon>Bacteroidota</taxon>
        <taxon>Cytophagia</taxon>
        <taxon>Cytophagales</taxon>
        <taxon>Cyclobacteriaceae</taxon>
        <taxon>Aquiflexum</taxon>
    </lineage>
</organism>
<dbReference type="AlphaFoldDB" id="A0A1W2HAH8"/>
<dbReference type="OrthoDB" id="6402335at2"/>
<keyword evidence="2" id="KW-0645">Protease</keyword>
<evidence type="ECO:0000256" key="1">
    <source>
        <dbReference type="SAM" id="SignalP"/>
    </source>
</evidence>
<feature type="chain" id="PRO_5013320652" evidence="1">
    <location>
        <begin position="21"/>
        <end position="324"/>
    </location>
</feature>
<dbReference type="EMBL" id="LT838813">
    <property type="protein sequence ID" value="SMD45899.1"/>
    <property type="molecule type" value="Genomic_DNA"/>
</dbReference>
<keyword evidence="3" id="KW-1185">Reference proteome</keyword>